<gene>
    <name evidence="2" type="ORF">TDUB1175_LOCUS8586</name>
</gene>
<sequence length="691" mass="77266">MELADIEWYGPYSYVKANAARLTLTSGLPQYRFIDAFGPYESGVWGAHLTSNWFQDGPPGDVIPALMDRLLEFSYTPRDSDGSDPAGDARRSGWTLTGVRSRDNMGRVMRWSESYMPYDRRPTAVATETSNQFFYCEEFEVNFVDDEYAGISGTFIARDVVLGAFLPPNYRPTNYPQYNPCMDFNGQPCSAKDGTIFCGDEEYDPNVPNPPNVLDWYGPRSFLHMDDAQAKVDFEPDFSFRDFLDRPPTYISDSFGGSIVRRPWEEFHQGESQLYRRSLSVSFEPLVTVSPYTLEENAQRFGYRITRVEMMTEAGRLVEWEDERSNMVVRAAEGYHFYECERVEFDFPDGSQFTGEYTEIGGYLGIDYGFGQLEGYNPCPYHDLPGTCRAANGIVFCGGVAVGDETEGPPVAFPTRSPSASPSAAPTAEPTEDRGDGPDIIWAGSGAYMSGKNVEGTLVLGTDYTFEDDPGTTGRIDTGGTGAFLERSWVEDGRNRAMYFRAYPRDGGTTNKPFTLSEVKMMDSNGNYLWWLNDVNQFYDNRKVENPIVIPAFHDGFFCDYAEFTMRTYNGNGQEMGKFVAYDFTYGNFLGAGSCAGFDCKLFNPCDELPNKASYGCRDGQRCRCAVIDAELTCNDRSVKFDALYRGVFNIQPDRQNGRTRSAAEGLTRGRTSRSVAFVATLIAVVGGALL</sequence>
<feature type="compositionally biased region" description="Low complexity" evidence="1">
    <location>
        <begin position="417"/>
        <end position="429"/>
    </location>
</feature>
<feature type="region of interest" description="Disordered" evidence="1">
    <location>
        <begin position="408"/>
        <end position="437"/>
    </location>
</feature>
<organism evidence="2">
    <name type="scientific">Pseudictyota dubia</name>
    <dbReference type="NCBI Taxonomy" id="2749911"/>
    <lineage>
        <taxon>Eukaryota</taxon>
        <taxon>Sar</taxon>
        <taxon>Stramenopiles</taxon>
        <taxon>Ochrophyta</taxon>
        <taxon>Bacillariophyta</taxon>
        <taxon>Mediophyceae</taxon>
        <taxon>Biddulphiophycidae</taxon>
        <taxon>Eupodiscales</taxon>
        <taxon>Odontellaceae</taxon>
        <taxon>Pseudictyota</taxon>
    </lineage>
</organism>
<evidence type="ECO:0000256" key="1">
    <source>
        <dbReference type="SAM" id="MobiDB-lite"/>
    </source>
</evidence>
<dbReference type="EMBL" id="HBED01017185">
    <property type="protein sequence ID" value="CAD8307850.1"/>
    <property type="molecule type" value="Transcribed_RNA"/>
</dbReference>
<reference evidence="2" key="1">
    <citation type="submission" date="2021-01" db="EMBL/GenBank/DDBJ databases">
        <authorList>
            <person name="Corre E."/>
            <person name="Pelletier E."/>
            <person name="Niang G."/>
            <person name="Scheremetjew M."/>
            <person name="Finn R."/>
            <person name="Kale V."/>
            <person name="Holt S."/>
            <person name="Cochrane G."/>
            <person name="Meng A."/>
            <person name="Brown T."/>
            <person name="Cohen L."/>
        </authorList>
    </citation>
    <scope>NUCLEOTIDE SEQUENCE</scope>
    <source>
        <strain evidence="2">CCMP147</strain>
    </source>
</reference>
<name>A0A7R9VWT7_9STRA</name>
<proteinExistence type="predicted"/>
<protein>
    <submittedName>
        <fullName evidence="2">Uncharacterized protein</fullName>
    </submittedName>
</protein>
<accession>A0A7R9VWT7</accession>
<evidence type="ECO:0000313" key="2">
    <source>
        <dbReference type="EMBL" id="CAD8307850.1"/>
    </source>
</evidence>
<dbReference type="AlphaFoldDB" id="A0A7R9VWT7"/>